<keyword evidence="2" id="KW-1185">Reference proteome</keyword>
<dbReference type="OrthoDB" id="2867419at2"/>
<dbReference type="AlphaFoldDB" id="A4J639"/>
<dbReference type="EMBL" id="CP000612">
    <property type="protein sequence ID" value="ABO50542.1"/>
    <property type="molecule type" value="Genomic_DNA"/>
</dbReference>
<name>A4J639_DESRM</name>
<proteinExistence type="predicted"/>
<dbReference type="HOGENOM" id="CLU_2129438_0_0_9"/>
<dbReference type="KEGG" id="drm:Dred_2025"/>
<dbReference type="Proteomes" id="UP000001556">
    <property type="component" value="Chromosome"/>
</dbReference>
<reference evidence="1 2" key="1">
    <citation type="submission" date="2007-03" db="EMBL/GenBank/DDBJ databases">
        <title>Complete sequence of Desulfotomaculum reducens MI-1.</title>
        <authorList>
            <consortium name="US DOE Joint Genome Institute"/>
            <person name="Copeland A."/>
            <person name="Lucas S."/>
            <person name="Lapidus A."/>
            <person name="Barry K."/>
            <person name="Detter J.C."/>
            <person name="Glavina del Rio T."/>
            <person name="Hammon N."/>
            <person name="Israni S."/>
            <person name="Dalin E."/>
            <person name="Tice H."/>
            <person name="Pitluck S."/>
            <person name="Sims D."/>
            <person name="Brettin T."/>
            <person name="Bruce D."/>
            <person name="Han C."/>
            <person name="Tapia R."/>
            <person name="Schmutz J."/>
            <person name="Larimer F."/>
            <person name="Land M."/>
            <person name="Hauser L."/>
            <person name="Kyrpides N."/>
            <person name="Kim E."/>
            <person name="Tebo B.M."/>
            <person name="Richardson P."/>
        </authorList>
    </citation>
    <scope>NUCLEOTIDE SEQUENCE [LARGE SCALE GENOMIC DNA]</scope>
    <source>
        <strain evidence="1 2">MI-1</strain>
    </source>
</reference>
<dbReference type="RefSeq" id="WP_011878348.1">
    <property type="nucleotide sequence ID" value="NC_009253.1"/>
</dbReference>
<protein>
    <submittedName>
        <fullName evidence="1">Uncharacterized protein</fullName>
    </submittedName>
</protein>
<evidence type="ECO:0000313" key="2">
    <source>
        <dbReference type="Proteomes" id="UP000001556"/>
    </source>
</evidence>
<sequence length="113" mass="13115">MASQPVPSSQNQHIMILIEEYLTVETYLQLFSDGCPEKFRPRVCPHCLIQVMLHRHGTYYRYAYTPEGQSHIPIYRFICLSRDSWRLYAFMALPEEAFICGGGKLNSSHKTCP</sequence>
<evidence type="ECO:0000313" key="1">
    <source>
        <dbReference type="EMBL" id="ABO50542.1"/>
    </source>
</evidence>
<gene>
    <name evidence="1" type="ordered locus">Dred_2025</name>
</gene>
<accession>A4J639</accession>
<organism evidence="1 2">
    <name type="scientific">Desulforamulus reducens (strain ATCC BAA-1160 / DSM 100696 / MI-1)</name>
    <name type="common">Desulfotomaculum reducens</name>
    <dbReference type="NCBI Taxonomy" id="349161"/>
    <lineage>
        <taxon>Bacteria</taxon>
        <taxon>Bacillati</taxon>
        <taxon>Bacillota</taxon>
        <taxon>Clostridia</taxon>
        <taxon>Eubacteriales</taxon>
        <taxon>Peptococcaceae</taxon>
        <taxon>Desulforamulus</taxon>
    </lineage>
</organism>